<feature type="transmembrane region" description="Helical" evidence="1">
    <location>
        <begin position="125"/>
        <end position="147"/>
    </location>
</feature>
<protein>
    <recommendedName>
        <fullName evidence="4">Transmembrane protein</fullName>
    </recommendedName>
</protein>
<comment type="caution">
    <text evidence="2">The sequence shown here is derived from an EMBL/GenBank/DDBJ whole genome shotgun (WGS) entry which is preliminary data.</text>
</comment>
<sequence length="149" mass="15873">MVETSAQEALLAELLGDVHKLREDVAVLSNVVPQAREAIERAGEFAALKFDKQVARADTLLTERILQMAAAVKDASAAREMLVGAVALKASEQARTQLLGVVREALDTANATRSTKGIRRYLDHIVVGLCSAAAACGLTTVIVVRLLSH</sequence>
<dbReference type="EMBL" id="JAMYWC010000011">
    <property type="protein sequence ID" value="MCP1175665.1"/>
    <property type="molecule type" value="Genomic_DNA"/>
</dbReference>
<proteinExistence type="predicted"/>
<dbReference type="RefSeq" id="WP_167870987.1">
    <property type="nucleotide sequence ID" value="NZ_JAMYWC010000011.1"/>
</dbReference>
<evidence type="ECO:0000256" key="1">
    <source>
        <dbReference type="SAM" id="Phobius"/>
    </source>
</evidence>
<keyword evidence="1" id="KW-0472">Membrane</keyword>
<gene>
    <name evidence="2" type="ORF">NKG59_25135</name>
</gene>
<keyword evidence="1" id="KW-0812">Transmembrane</keyword>
<keyword evidence="3" id="KW-1185">Reference proteome</keyword>
<name>A0AA42BJX7_9RALS</name>
<organism evidence="2 3">
    <name type="scientific">Ralstonia chuxiongensis</name>
    <dbReference type="NCBI Taxonomy" id="2957504"/>
    <lineage>
        <taxon>Bacteria</taxon>
        <taxon>Pseudomonadati</taxon>
        <taxon>Pseudomonadota</taxon>
        <taxon>Betaproteobacteria</taxon>
        <taxon>Burkholderiales</taxon>
        <taxon>Burkholderiaceae</taxon>
        <taxon>Ralstonia</taxon>
    </lineage>
</organism>
<dbReference type="Proteomes" id="UP001162793">
    <property type="component" value="Unassembled WGS sequence"/>
</dbReference>
<accession>A0AA42BJX7</accession>
<dbReference type="AlphaFoldDB" id="A0AA42BJX7"/>
<evidence type="ECO:0000313" key="2">
    <source>
        <dbReference type="EMBL" id="MCP1175665.1"/>
    </source>
</evidence>
<keyword evidence="1" id="KW-1133">Transmembrane helix</keyword>
<evidence type="ECO:0000313" key="3">
    <source>
        <dbReference type="Proteomes" id="UP001162793"/>
    </source>
</evidence>
<reference evidence="3" key="1">
    <citation type="journal article" date="2023" name="Front. Microbiol.">
        <title>Ralstonia chuxiongensis sp. nov., Ralstonia mojiangensis sp. nov., and Ralstonia soli sp. nov., isolated from tobacco fields, are three novel species in the family Burkholderiaceae.</title>
        <authorList>
            <person name="Lu C.H."/>
            <person name="Zhang Y.Y."/>
            <person name="Jiang N."/>
            <person name="Chen W."/>
            <person name="Shao X."/>
            <person name="Zhao Z.M."/>
            <person name="Lu W.L."/>
            <person name="Hu X."/>
            <person name="Xi Y.X."/>
            <person name="Zou S.Y."/>
            <person name="Wei Q.J."/>
            <person name="Lin Z.L."/>
            <person name="Gong L."/>
            <person name="Gai X.T."/>
            <person name="Zhang L.Q."/>
            <person name="Li J.Y."/>
            <person name="Jin Y."/>
            <person name="Xia Z.Y."/>
        </authorList>
    </citation>
    <scope>NUCLEOTIDE SEQUENCE [LARGE SCALE GENOMIC DNA]</scope>
    <source>
        <strain evidence="3">21YRMH01-3</strain>
    </source>
</reference>
<evidence type="ECO:0008006" key="4">
    <source>
        <dbReference type="Google" id="ProtNLM"/>
    </source>
</evidence>